<dbReference type="Gene3D" id="3.90.20.20">
    <property type="match status" value="1"/>
</dbReference>
<dbReference type="SUPFAM" id="SSF58014">
    <property type="entry name" value="Coiled-coil domain of nucleotide exchange factor GrpE"/>
    <property type="match status" value="1"/>
</dbReference>
<dbReference type="HAMAP" id="MF_01151">
    <property type="entry name" value="GrpE"/>
    <property type="match status" value="1"/>
</dbReference>
<dbReference type="AlphaFoldDB" id="A0A4R8INL8"/>
<sequence>MSDTDVTDKQPQDNPDEAEAQLESDSRAPLEADSVEELQAKLTEAENRAQENWENLLRANAEMDNLRRRTERELENAHKYAVERFAQELLAVRDSLEMGVAAAEQEEASVEKIKEGTELTLRMLEGAMDKFNIQPIDPQDEPFDPERHQAMSTVETPDKAPNTVINVMQKGYMLNDRLIRPAMVIVSRAPEANN</sequence>
<evidence type="ECO:0000256" key="4">
    <source>
        <dbReference type="ARBA" id="ARBA00022490"/>
    </source>
</evidence>
<dbReference type="NCBIfam" id="NF010738">
    <property type="entry name" value="PRK14140.1"/>
    <property type="match status" value="1"/>
</dbReference>
<dbReference type="GO" id="GO:0051087">
    <property type="term" value="F:protein-folding chaperone binding"/>
    <property type="evidence" value="ECO:0007669"/>
    <property type="project" value="InterPro"/>
</dbReference>
<organism evidence="14 15">
    <name type="scientific">Thiohalophilus thiocyanatoxydans</name>
    <dbReference type="NCBI Taxonomy" id="381308"/>
    <lineage>
        <taxon>Bacteria</taxon>
        <taxon>Pseudomonadati</taxon>
        <taxon>Pseudomonadota</taxon>
        <taxon>Gammaproteobacteria</taxon>
        <taxon>Thiohalomonadales</taxon>
        <taxon>Thiohalophilaceae</taxon>
        <taxon>Thiohalophilus</taxon>
    </lineage>
</organism>
<dbReference type="GO" id="GO:0051082">
    <property type="term" value="F:unfolded protein binding"/>
    <property type="evidence" value="ECO:0007669"/>
    <property type="project" value="TreeGrafter"/>
</dbReference>
<evidence type="ECO:0000256" key="8">
    <source>
        <dbReference type="ARBA" id="ARBA00072274"/>
    </source>
</evidence>
<dbReference type="GO" id="GO:0000774">
    <property type="term" value="F:adenyl-nucleotide exchange factor activity"/>
    <property type="evidence" value="ECO:0007669"/>
    <property type="project" value="InterPro"/>
</dbReference>
<evidence type="ECO:0000256" key="9">
    <source>
        <dbReference type="ARBA" id="ARBA00076414"/>
    </source>
</evidence>
<dbReference type="Gene3D" id="2.30.22.10">
    <property type="entry name" value="Head domain of nucleotide exchange factor GrpE"/>
    <property type="match status" value="1"/>
</dbReference>
<dbReference type="NCBIfam" id="NF010737">
    <property type="entry name" value="PRK14139.1"/>
    <property type="match status" value="1"/>
</dbReference>
<evidence type="ECO:0000256" key="5">
    <source>
        <dbReference type="ARBA" id="ARBA00023016"/>
    </source>
</evidence>
<dbReference type="NCBIfam" id="NF010748">
    <property type="entry name" value="PRK14150.1"/>
    <property type="match status" value="1"/>
</dbReference>
<evidence type="ECO:0000256" key="7">
    <source>
        <dbReference type="ARBA" id="ARBA00053401"/>
    </source>
</evidence>
<dbReference type="FunFam" id="2.30.22.10:FF:000001">
    <property type="entry name" value="Protein GrpE"/>
    <property type="match status" value="1"/>
</dbReference>
<dbReference type="PRINTS" id="PR00773">
    <property type="entry name" value="GRPEPROTEIN"/>
</dbReference>
<keyword evidence="5 10" id="KW-0346">Stress response</keyword>
<dbReference type="PROSITE" id="PS01071">
    <property type="entry name" value="GRPE"/>
    <property type="match status" value="1"/>
</dbReference>
<dbReference type="PANTHER" id="PTHR21237">
    <property type="entry name" value="GRPE PROTEIN"/>
    <property type="match status" value="1"/>
</dbReference>
<keyword evidence="6 10" id="KW-0143">Chaperone</keyword>
<dbReference type="CDD" id="cd00446">
    <property type="entry name" value="GrpE"/>
    <property type="match status" value="1"/>
</dbReference>
<accession>A0A4R8INL8</accession>
<comment type="function">
    <text evidence="7 10 11">Participates actively in the response to hyperosmotic and heat shock by preventing the aggregation of stress-denatured proteins, in association with DnaK and GrpE. It is the nucleotide exchange factor for DnaK and may function as a thermosensor. Unfolded proteins bind initially to DnaJ; upon interaction with the DnaJ-bound protein, DnaK hydrolyzes its bound ATP, resulting in the formation of a stable complex. GrpE releases ADP from DnaK; ATP binding to DnaK triggers the release of the substrate protein, thus completing the reaction cycle. Several rounds of ATP-dependent interactions between DnaJ, DnaK and GrpE are required for fully efficient folding.</text>
</comment>
<dbReference type="Proteomes" id="UP000294914">
    <property type="component" value="Unassembled WGS sequence"/>
</dbReference>
<dbReference type="GO" id="GO:0042803">
    <property type="term" value="F:protein homodimerization activity"/>
    <property type="evidence" value="ECO:0007669"/>
    <property type="project" value="InterPro"/>
</dbReference>
<feature type="compositionally biased region" description="Basic and acidic residues" evidence="13">
    <location>
        <begin position="1"/>
        <end position="11"/>
    </location>
</feature>
<dbReference type="EMBL" id="SOQX01000002">
    <property type="protein sequence ID" value="TDY02466.1"/>
    <property type="molecule type" value="Genomic_DNA"/>
</dbReference>
<dbReference type="SUPFAM" id="SSF51064">
    <property type="entry name" value="Head domain of nucleotide exchange factor GrpE"/>
    <property type="match status" value="1"/>
</dbReference>
<dbReference type="GO" id="GO:0006457">
    <property type="term" value="P:protein folding"/>
    <property type="evidence" value="ECO:0007669"/>
    <property type="project" value="InterPro"/>
</dbReference>
<evidence type="ECO:0000256" key="6">
    <source>
        <dbReference type="ARBA" id="ARBA00023186"/>
    </source>
</evidence>
<comment type="subcellular location">
    <subcellularLocation>
        <location evidence="1 10">Cytoplasm</location>
    </subcellularLocation>
</comment>
<protein>
    <recommendedName>
        <fullName evidence="8 10">Protein GrpE</fullName>
    </recommendedName>
    <alternativeName>
        <fullName evidence="9 10">HSP-70 cofactor</fullName>
    </alternativeName>
</protein>
<evidence type="ECO:0000256" key="3">
    <source>
        <dbReference type="ARBA" id="ARBA00011738"/>
    </source>
</evidence>
<comment type="caution">
    <text evidence="14">The sequence shown here is derived from an EMBL/GenBank/DDBJ whole genome shotgun (WGS) entry which is preliminary data.</text>
</comment>
<dbReference type="InterPro" id="IPR000740">
    <property type="entry name" value="GrpE"/>
</dbReference>
<proteinExistence type="inferred from homology"/>
<reference evidence="14 15" key="1">
    <citation type="submission" date="2019-03" db="EMBL/GenBank/DDBJ databases">
        <title>Genomic Encyclopedia of Type Strains, Phase IV (KMG-IV): sequencing the most valuable type-strain genomes for metagenomic binning, comparative biology and taxonomic classification.</title>
        <authorList>
            <person name="Goeker M."/>
        </authorList>
    </citation>
    <scope>NUCLEOTIDE SEQUENCE [LARGE SCALE GENOMIC DNA]</scope>
    <source>
        <strain evidence="14 15">DSM 16326</strain>
    </source>
</reference>
<dbReference type="GO" id="GO:0005829">
    <property type="term" value="C:cytosol"/>
    <property type="evidence" value="ECO:0007669"/>
    <property type="project" value="TreeGrafter"/>
</dbReference>
<comment type="similarity">
    <text evidence="2 10 12">Belongs to the GrpE family.</text>
</comment>
<keyword evidence="15" id="KW-1185">Reference proteome</keyword>
<dbReference type="OrthoDB" id="9789811at2"/>
<comment type="subunit">
    <text evidence="3 10">Homodimer.</text>
</comment>
<evidence type="ECO:0000256" key="1">
    <source>
        <dbReference type="ARBA" id="ARBA00004496"/>
    </source>
</evidence>
<evidence type="ECO:0000256" key="2">
    <source>
        <dbReference type="ARBA" id="ARBA00009054"/>
    </source>
</evidence>
<name>A0A4R8INL8_9GAMM</name>
<evidence type="ECO:0000256" key="13">
    <source>
        <dbReference type="SAM" id="MobiDB-lite"/>
    </source>
</evidence>
<dbReference type="RefSeq" id="WP_134081471.1">
    <property type="nucleotide sequence ID" value="NZ_SOQX01000002.1"/>
</dbReference>
<evidence type="ECO:0000313" key="15">
    <source>
        <dbReference type="Proteomes" id="UP000294914"/>
    </source>
</evidence>
<evidence type="ECO:0000256" key="10">
    <source>
        <dbReference type="HAMAP-Rule" id="MF_01151"/>
    </source>
</evidence>
<evidence type="ECO:0000256" key="12">
    <source>
        <dbReference type="RuleBase" id="RU004478"/>
    </source>
</evidence>
<keyword evidence="4 10" id="KW-0963">Cytoplasm</keyword>
<evidence type="ECO:0000256" key="11">
    <source>
        <dbReference type="RuleBase" id="RU000639"/>
    </source>
</evidence>
<dbReference type="PANTHER" id="PTHR21237:SF23">
    <property type="entry name" value="GRPE PROTEIN HOMOLOG, MITOCHONDRIAL"/>
    <property type="match status" value="1"/>
</dbReference>
<dbReference type="Pfam" id="PF01025">
    <property type="entry name" value="GrpE"/>
    <property type="match status" value="1"/>
</dbReference>
<dbReference type="InterPro" id="IPR009012">
    <property type="entry name" value="GrpE_head"/>
</dbReference>
<feature type="region of interest" description="Disordered" evidence="13">
    <location>
        <begin position="1"/>
        <end position="33"/>
    </location>
</feature>
<evidence type="ECO:0000313" key="14">
    <source>
        <dbReference type="EMBL" id="TDY02466.1"/>
    </source>
</evidence>
<gene>
    <name evidence="10" type="primary">grpE</name>
    <name evidence="14" type="ORF">EDC23_0838</name>
</gene>
<dbReference type="InterPro" id="IPR013805">
    <property type="entry name" value="GrpE_CC"/>
</dbReference>